<protein>
    <recommendedName>
        <fullName evidence="8">ZAD domain-containing protein</fullName>
    </recommendedName>
</protein>
<feature type="domain" description="ZAD" evidence="5">
    <location>
        <begin position="8"/>
        <end position="81"/>
    </location>
</feature>
<accession>A0A9P0AM43</accession>
<dbReference type="SMART" id="SM00868">
    <property type="entry name" value="zf-AD"/>
    <property type="match status" value="1"/>
</dbReference>
<dbReference type="PANTHER" id="PTHR39942:SF1">
    <property type="entry name" value="BCDNA.LD26519-RELATED"/>
    <property type="match status" value="1"/>
</dbReference>
<dbReference type="PROSITE" id="PS50157">
    <property type="entry name" value="ZINC_FINGER_C2H2_2"/>
    <property type="match status" value="1"/>
</dbReference>
<feature type="compositionally biased region" description="Basic and acidic residues" evidence="3">
    <location>
        <begin position="228"/>
        <end position="246"/>
    </location>
</feature>
<dbReference type="EMBL" id="OU963868">
    <property type="protein sequence ID" value="CAH0393686.1"/>
    <property type="molecule type" value="Genomic_DNA"/>
</dbReference>
<feature type="region of interest" description="Disordered" evidence="3">
    <location>
        <begin position="164"/>
        <end position="307"/>
    </location>
</feature>
<dbReference type="AlphaFoldDB" id="A0A9P0AM43"/>
<keyword evidence="2" id="KW-0479">Metal-binding</keyword>
<proteinExistence type="predicted"/>
<feature type="binding site" evidence="2">
    <location>
        <position position="57"/>
    </location>
    <ligand>
        <name>Zn(2+)</name>
        <dbReference type="ChEBI" id="CHEBI:29105"/>
    </ligand>
</feature>
<gene>
    <name evidence="6" type="ORF">BEMITA_LOCUS12056</name>
</gene>
<feature type="region of interest" description="Disordered" evidence="3">
    <location>
        <begin position="352"/>
        <end position="386"/>
    </location>
</feature>
<name>A0A9P0AM43_BEMTA</name>
<keyword evidence="1" id="KW-0863">Zinc-finger</keyword>
<dbReference type="InterPro" id="IPR012934">
    <property type="entry name" value="Znf_AD"/>
</dbReference>
<evidence type="ECO:0000313" key="7">
    <source>
        <dbReference type="Proteomes" id="UP001152759"/>
    </source>
</evidence>
<evidence type="ECO:0000256" key="1">
    <source>
        <dbReference type="PROSITE-ProRule" id="PRU00042"/>
    </source>
</evidence>
<dbReference type="Gene3D" id="3.40.1800.20">
    <property type="match status" value="1"/>
</dbReference>
<reference evidence="6" key="1">
    <citation type="submission" date="2021-12" db="EMBL/GenBank/DDBJ databases">
        <authorList>
            <person name="King R."/>
        </authorList>
    </citation>
    <scope>NUCLEOTIDE SEQUENCE</scope>
</reference>
<sequence>MTHNNEQNTCRLCGSSSGVFISILDQTYEKYVQKISGLLNIMIYSNDPLPKVLCHRCVIKIDDFQVFVESAHFTQKVLREKFLSSNTLSVSDDGKNHLSHLASNENGLNSSALSEPPTINPPAIISFNLLTCSNSNDDSLGRCRVDSGSNFAAQQLDPEPLSLEYQKEQTPTPSLTRPPGPRRGSRPFPKKPGSMNSSQNHTLEEKSQISKPDAERVPNVTNSTLPEAAEKGHESEGSSTTDEKKLSANSSPPTKKKKKYLSPFEVPSRRKRNRRKPTDAIQRKKKVNKIDSSSDEDTPKPVKKLTSIPEEDLEKYFILTKIPSQGMIYTCKKCEAIFMTAKASSGHTKCLSAEQVSEDEQGGNSSSSESSGGEPSDASKSDEPEKESIYQCSYCDKPFTRNVVCLQHEQTHLRNMTVTDDEEDIYLEPKSKSKKKVVNKFLVEKFLLR</sequence>
<evidence type="ECO:0000259" key="5">
    <source>
        <dbReference type="PROSITE" id="PS51915"/>
    </source>
</evidence>
<evidence type="ECO:0008006" key="8">
    <source>
        <dbReference type="Google" id="ProtNLM"/>
    </source>
</evidence>
<dbReference type="InterPro" id="IPR036236">
    <property type="entry name" value="Znf_C2H2_sf"/>
</dbReference>
<keyword evidence="7" id="KW-1185">Reference proteome</keyword>
<feature type="compositionally biased region" description="Basic and acidic residues" evidence="3">
    <location>
        <begin position="377"/>
        <end position="386"/>
    </location>
</feature>
<dbReference type="Proteomes" id="UP001152759">
    <property type="component" value="Chromosome 7"/>
</dbReference>
<dbReference type="SUPFAM" id="SSF57716">
    <property type="entry name" value="Glucocorticoid receptor-like (DNA-binding domain)"/>
    <property type="match status" value="1"/>
</dbReference>
<organism evidence="6 7">
    <name type="scientific">Bemisia tabaci</name>
    <name type="common">Sweetpotato whitefly</name>
    <name type="synonym">Aleurodes tabaci</name>
    <dbReference type="NCBI Taxonomy" id="7038"/>
    <lineage>
        <taxon>Eukaryota</taxon>
        <taxon>Metazoa</taxon>
        <taxon>Ecdysozoa</taxon>
        <taxon>Arthropoda</taxon>
        <taxon>Hexapoda</taxon>
        <taxon>Insecta</taxon>
        <taxon>Pterygota</taxon>
        <taxon>Neoptera</taxon>
        <taxon>Paraneoptera</taxon>
        <taxon>Hemiptera</taxon>
        <taxon>Sternorrhyncha</taxon>
        <taxon>Aleyrodoidea</taxon>
        <taxon>Aleyrodidae</taxon>
        <taxon>Aleyrodinae</taxon>
        <taxon>Bemisia</taxon>
    </lineage>
</organism>
<keyword evidence="2" id="KW-0862">Zinc</keyword>
<dbReference type="Pfam" id="PF07776">
    <property type="entry name" value="zf-AD"/>
    <property type="match status" value="1"/>
</dbReference>
<feature type="binding site" evidence="2">
    <location>
        <position position="10"/>
    </location>
    <ligand>
        <name>Zn(2+)</name>
        <dbReference type="ChEBI" id="CHEBI:29105"/>
    </ligand>
</feature>
<feature type="compositionally biased region" description="Low complexity" evidence="3">
    <location>
        <begin position="362"/>
        <end position="376"/>
    </location>
</feature>
<feature type="binding site" evidence="2">
    <location>
        <position position="54"/>
    </location>
    <ligand>
        <name>Zn(2+)</name>
        <dbReference type="ChEBI" id="CHEBI:29105"/>
    </ligand>
</feature>
<evidence type="ECO:0000313" key="6">
    <source>
        <dbReference type="EMBL" id="CAH0393686.1"/>
    </source>
</evidence>
<dbReference type="GO" id="GO:0008270">
    <property type="term" value="F:zinc ion binding"/>
    <property type="evidence" value="ECO:0007669"/>
    <property type="project" value="UniProtKB-UniRule"/>
</dbReference>
<evidence type="ECO:0000256" key="2">
    <source>
        <dbReference type="PROSITE-ProRule" id="PRU01263"/>
    </source>
</evidence>
<dbReference type="PROSITE" id="PS00028">
    <property type="entry name" value="ZINC_FINGER_C2H2_1"/>
    <property type="match status" value="1"/>
</dbReference>
<dbReference type="InterPro" id="IPR013087">
    <property type="entry name" value="Znf_C2H2_type"/>
</dbReference>
<evidence type="ECO:0000256" key="3">
    <source>
        <dbReference type="SAM" id="MobiDB-lite"/>
    </source>
</evidence>
<feature type="compositionally biased region" description="Basic and acidic residues" evidence="3">
    <location>
        <begin position="202"/>
        <end position="216"/>
    </location>
</feature>
<dbReference type="SUPFAM" id="SSF57667">
    <property type="entry name" value="beta-beta-alpha zinc fingers"/>
    <property type="match status" value="1"/>
</dbReference>
<dbReference type="PROSITE" id="PS51915">
    <property type="entry name" value="ZAD"/>
    <property type="match status" value="1"/>
</dbReference>
<dbReference type="PANTHER" id="PTHR39942">
    <property type="entry name" value="BCDNA.LD26519-RELATED"/>
    <property type="match status" value="1"/>
</dbReference>
<dbReference type="GO" id="GO:0005634">
    <property type="term" value="C:nucleus"/>
    <property type="evidence" value="ECO:0007669"/>
    <property type="project" value="InterPro"/>
</dbReference>
<evidence type="ECO:0000259" key="4">
    <source>
        <dbReference type="PROSITE" id="PS50157"/>
    </source>
</evidence>
<dbReference type="KEGG" id="btab:109032977"/>
<feature type="domain" description="C2H2-type" evidence="4">
    <location>
        <begin position="390"/>
        <end position="417"/>
    </location>
</feature>
<feature type="binding site" evidence="2">
    <location>
        <position position="13"/>
    </location>
    <ligand>
        <name>Zn(2+)</name>
        <dbReference type="ChEBI" id="CHEBI:29105"/>
    </ligand>
</feature>